<dbReference type="OrthoDB" id="10519632at2759"/>
<dbReference type="Proteomes" id="UP000692954">
    <property type="component" value="Unassembled WGS sequence"/>
</dbReference>
<protein>
    <submittedName>
        <fullName evidence="1">Uncharacterized protein</fullName>
    </submittedName>
</protein>
<name>A0A8S1M8G2_9CILI</name>
<reference evidence="1" key="1">
    <citation type="submission" date="2021-01" db="EMBL/GenBank/DDBJ databases">
        <authorList>
            <consortium name="Genoscope - CEA"/>
            <person name="William W."/>
        </authorList>
    </citation>
    <scope>NUCLEOTIDE SEQUENCE</scope>
</reference>
<sequence>MSIIMYPNPYLIVLIETCKKIKSNFIQMFVLKAIFNSLTKFSDLALTIYIRQMQQRKKMHQYTNSIQDDMVELQKYILGLANIIIKFKSDDVLKSFLLDSISIYAIFCSSFMTPKRIILSKVNSK</sequence>
<dbReference type="AlphaFoldDB" id="A0A8S1M8G2"/>
<organism evidence="1 2">
    <name type="scientific">Paramecium sonneborni</name>
    <dbReference type="NCBI Taxonomy" id="65129"/>
    <lineage>
        <taxon>Eukaryota</taxon>
        <taxon>Sar</taxon>
        <taxon>Alveolata</taxon>
        <taxon>Ciliophora</taxon>
        <taxon>Intramacronucleata</taxon>
        <taxon>Oligohymenophorea</taxon>
        <taxon>Peniculida</taxon>
        <taxon>Parameciidae</taxon>
        <taxon>Paramecium</taxon>
    </lineage>
</organism>
<accession>A0A8S1M8G2</accession>
<evidence type="ECO:0000313" key="2">
    <source>
        <dbReference type="Proteomes" id="UP000692954"/>
    </source>
</evidence>
<keyword evidence="2" id="KW-1185">Reference proteome</keyword>
<comment type="caution">
    <text evidence="1">The sequence shown here is derived from an EMBL/GenBank/DDBJ whole genome shotgun (WGS) entry which is preliminary data.</text>
</comment>
<proteinExistence type="predicted"/>
<dbReference type="EMBL" id="CAJJDN010000030">
    <property type="protein sequence ID" value="CAD8072936.1"/>
    <property type="molecule type" value="Genomic_DNA"/>
</dbReference>
<gene>
    <name evidence="1" type="ORF">PSON_ATCC_30995.1.T0300042</name>
</gene>
<evidence type="ECO:0000313" key="1">
    <source>
        <dbReference type="EMBL" id="CAD8072936.1"/>
    </source>
</evidence>